<organism evidence="2 3">
    <name type="scientific">Ferrimonas aestuarii</name>
    <dbReference type="NCBI Taxonomy" id="2569539"/>
    <lineage>
        <taxon>Bacteria</taxon>
        <taxon>Pseudomonadati</taxon>
        <taxon>Pseudomonadota</taxon>
        <taxon>Gammaproteobacteria</taxon>
        <taxon>Alteromonadales</taxon>
        <taxon>Ferrimonadaceae</taxon>
        <taxon>Ferrimonas</taxon>
    </lineage>
</organism>
<protein>
    <recommendedName>
        <fullName evidence="1">PepSY domain-containing protein</fullName>
    </recommendedName>
</protein>
<comment type="caution">
    <text evidence="2">The sequence shown here is derived from an EMBL/GenBank/DDBJ whole genome shotgun (WGS) entry which is preliminary data.</text>
</comment>
<name>A0A4U1BFI5_9GAMM</name>
<gene>
    <name evidence="2" type="ORF">FCL42_20225</name>
</gene>
<dbReference type="InterPro" id="IPR025711">
    <property type="entry name" value="PepSY"/>
</dbReference>
<reference evidence="2 3" key="1">
    <citation type="submission" date="2019-04" db="EMBL/GenBank/DDBJ databases">
        <authorList>
            <person name="Hwang J.C."/>
        </authorList>
    </citation>
    <scope>NUCLEOTIDE SEQUENCE [LARGE SCALE GENOMIC DNA]</scope>
    <source>
        <strain evidence="2 3">IMCC35002</strain>
    </source>
</reference>
<dbReference type="Pfam" id="PF03413">
    <property type="entry name" value="PepSY"/>
    <property type="match status" value="1"/>
</dbReference>
<feature type="domain" description="PepSY" evidence="1">
    <location>
        <begin position="36"/>
        <end position="87"/>
    </location>
</feature>
<dbReference type="AlphaFoldDB" id="A0A4U1BFI5"/>
<dbReference type="EMBL" id="SWCJ01000025">
    <property type="protein sequence ID" value="TKB49683.1"/>
    <property type="molecule type" value="Genomic_DNA"/>
</dbReference>
<evidence type="ECO:0000313" key="3">
    <source>
        <dbReference type="Proteomes" id="UP000305675"/>
    </source>
</evidence>
<accession>A0A4U1BFI5</accession>
<evidence type="ECO:0000259" key="1">
    <source>
        <dbReference type="Pfam" id="PF03413"/>
    </source>
</evidence>
<evidence type="ECO:0000313" key="2">
    <source>
        <dbReference type="EMBL" id="TKB49683.1"/>
    </source>
</evidence>
<dbReference type="Proteomes" id="UP000305675">
    <property type="component" value="Unassembled WGS sequence"/>
</dbReference>
<dbReference type="OrthoDB" id="5772592at2"/>
<sequence>MTCLLLPSESAWAAMAPKHQQSVKAEKPRKADKIQSEQQAVRAAKSKYPGKLLKVNASGKGYRVKLLSSNGTVFSVYVDARTGQVRKN</sequence>
<proteinExistence type="predicted"/>
<keyword evidence="3" id="KW-1185">Reference proteome</keyword>